<dbReference type="Pfam" id="PF13614">
    <property type="entry name" value="AAA_31"/>
    <property type="match status" value="1"/>
</dbReference>
<keyword evidence="10" id="KW-1133">Transmembrane helix</keyword>
<keyword evidence="5" id="KW-0418">Kinase</keyword>
<feature type="transmembrane region" description="Helical" evidence="10">
    <location>
        <begin position="12"/>
        <end position="38"/>
    </location>
</feature>
<dbReference type="InterPro" id="IPR050445">
    <property type="entry name" value="Bact_polysacc_biosynth/exp"/>
</dbReference>
<gene>
    <name evidence="13" type="ORF">ACFSKP_02455</name>
</gene>
<dbReference type="Pfam" id="PF13807">
    <property type="entry name" value="GNVR"/>
    <property type="match status" value="1"/>
</dbReference>
<dbReference type="EMBL" id="JBHUIM010000001">
    <property type="protein sequence ID" value="MFD2245097.1"/>
    <property type="molecule type" value="Genomic_DNA"/>
</dbReference>
<dbReference type="NCBIfam" id="TIGR01007">
    <property type="entry name" value="eps_fam"/>
    <property type="match status" value="1"/>
</dbReference>
<evidence type="ECO:0000259" key="12">
    <source>
        <dbReference type="Pfam" id="PF13807"/>
    </source>
</evidence>
<sequence>MTSHENNPFLSLIYKYLPFWPLFALLLTMSFIATWGYLHFFAIPSYEVSASLIIKDEKKGVNDSKMTESIDAFTSNNIVENEIKVLYSRALMKKVVHNLHLYAPVFEEGKFKAISAYTSSPIKIKAKDPDKLKEVSKLYFTIEEDYNTIKVGKNVYPTGKWVNTPYGKLKFTINKKRVNNKLRTSQNTTVLYFSLVEPKKVTNKLLDKINIKAENKNATVVNIKLYDQEPKRGEDILNTLIQMYNEVSVKDRNILATNTLEFVEDRIKLVERELEDLESQVVEYRSNKGAVNLSEQGKLYLENVGNNDQKISQINLQLAVLDKVEKYVISKNKTSGIVPSTLGINDPVLSQLLQKLYNSEIEYQKLKLTTAANNPLLITLTEEIENIRPSILENIRNQRATLQASRSNLISTNNQYRAVLNSIPQQERDLMEISRQQTIKNNAYSFLLQKREETVLSYAPSAGVSRIVDMAESSSIPANPKPKTFYLLATIFSLVLGVCIVTIKEQSNRKVLFRSEIEANVSAPIVAELSLTKKAKGSLFKEPTETPVLEQFRKLRITMGLYGKDNRKKIMVTSSIPGEGKSFVSSNLAYNLACSGKKVVLVDFDVRNPNTSVLFDMYKQEGIIEYLFGEKTPEAIIRNTQFMNLNVIPAGIAIGDHTDLILNGNFKTLFGYLEENYDYIVVDTPPIDLVSDAYVLSEYCDVTLLVMRHAHTPKNLVRDLSQNDVLKSLHNVAIVFNGIKPRGFVSGQFGYGYGYGHASVYRDETYRARSINASTR</sequence>
<comment type="similarity">
    <text evidence="1">Belongs to the CpsD/CapB family.</text>
</comment>
<dbReference type="InterPro" id="IPR032807">
    <property type="entry name" value="GNVR"/>
</dbReference>
<accession>A0ABW5CRT9</accession>
<dbReference type="Proteomes" id="UP001597374">
    <property type="component" value="Unassembled WGS sequence"/>
</dbReference>
<dbReference type="InterPro" id="IPR025669">
    <property type="entry name" value="AAA_dom"/>
</dbReference>
<evidence type="ECO:0000256" key="2">
    <source>
        <dbReference type="ARBA" id="ARBA00011903"/>
    </source>
</evidence>
<dbReference type="EC" id="2.7.10.2" evidence="2"/>
<evidence type="ECO:0000256" key="1">
    <source>
        <dbReference type="ARBA" id="ARBA00007316"/>
    </source>
</evidence>
<keyword evidence="10" id="KW-0812">Transmembrane</keyword>
<dbReference type="PANTHER" id="PTHR32309">
    <property type="entry name" value="TYROSINE-PROTEIN KINASE"/>
    <property type="match status" value="1"/>
</dbReference>
<evidence type="ECO:0000256" key="6">
    <source>
        <dbReference type="ARBA" id="ARBA00022840"/>
    </source>
</evidence>
<proteinExistence type="inferred from homology"/>
<evidence type="ECO:0000256" key="4">
    <source>
        <dbReference type="ARBA" id="ARBA00022741"/>
    </source>
</evidence>
<evidence type="ECO:0000256" key="3">
    <source>
        <dbReference type="ARBA" id="ARBA00022679"/>
    </source>
</evidence>
<protein>
    <recommendedName>
        <fullName evidence="2">non-specific protein-tyrosine kinase</fullName>
        <ecNumber evidence="2">2.7.10.2</ecNumber>
    </recommendedName>
</protein>
<dbReference type="Gene3D" id="3.40.50.300">
    <property type="entry name" value="P-loop containing nucleotide triphosphate hydrolases"/>
    <property type="match status" value="1"/>
</dbReference>
<dbReference type="CDD" id="cd05387">
    <property type="entry name" value="BY-kinase"/>
    <property type="match status" value="1"/>
</dbReference>
<evidence type="ECO:0000256" key="8">
    <source>
        <dbReference type="ARBA" id="ARBA00051245"/>
    </source>
</evidence>
<keyword evidence="14" id="KW-1185">Reference proteome</keyword>
<evidence type="ECO:0000256" key="5">
    <source>
        <dbReference type="ARBA" id="ARBA00022777"/>
    </source>
</evidence>
<feature type="domain" description="AAA" evidence="11">
    <location>
        <begin position="568"/>
        <end position="687"/>
    </location>
</feature>
<dbReference type="InterPro" id="IPR027417">
    <property type="entry name" value="P-loop_NTPase"/>
</dbReference>
<organism evidence="13 14">
    <name type="scientific">Pontibacter ruber</name>
    <dbReference type="NCBI Taxonomy" id="1343895"/>
    <lineage>
        <taxon>Bacteria</taxon>
        <taxon>Pseudomonadati</taxon>
        <taxon>Bacteroidota</taxon>
        <taxon>Cytophagia</taxon>
        <taxon>Cytophagales</taxon>
        <taxon>Hymenobacteraceae</taxon>
        <taxon>Pontibacter</taxon>
    </lineage>
</organism>
<keyword evidence="9" id="KW-0175">Coiled coil</keyword>
<dbReference type="InterPro" id="IPR005702">
    <property type="entry name" value="Wzc-like_C"/>
</dbReference>
<dbReference type="PANTHER" id="PTHR32309:SF13">
    <property type="entry name" value="FERRIC ENTEROBACTIN TRANSPORT PROTEIN FEPE"/>
    <property type="match status" value="1"/>
</dbReference>
<dbReference type="RefSeq" id="WP_250429501.1">
    <property type="nucleotide sequence ID" value="NZ_JALPRR010000002.1"/>
</dbReference>
<evidence type="ECO:0000256" key="9">
    <source>
        <dbReference type="SAM" id="Coils"/>
    </source>
</evidence>
<name>A0ABW5CRT9_9BACT</name>
<keyword evidence="4" id="KW-0547">Nucleotide-binding</keyword>
<comment type="caution">
    <text evidence="13">The sequence shown here is derived from an EMBL/GenBank/DDBJ whole genome shotgun (WGS) entry which is preliminary data.</text>
</comment>
<dbReference type="SUPFAM" id="SSF52540">
    <property type="entry name" value="P-loop containing nucleoside triphosphate hydrolases"/>
    <property type="match status" value="1"/>
</dbReference>
<evidence type="ECO:0000256" key="10">
    <source>
        <dbReference type="SAM" id="Phobius"/>
    </source>
</evidence>
<keyword evidence="7" id="KW-0829">Tyrosine-protein kinase</keyword>
<evidence type="ECO:0000313" key="14">
    <source>
        <dbReference type="Proteomes" id="UP001597374"/>
    </source>
</evidence>
<comment type="catalytic activity">
    <reaction evidence="8">
        <text>L-tyrosyl-[protein] + ATP = O-phospho-L-tyrosyl-[protein] + ADP + H(+)</text>
        <dbReference type="Rhea" id="RHEA:10596"/>
        <dbReference type="Rhea" id="RHEA-COMP:10136"/>
        <dbReference type="Rhea" id="RHEA-COMP:20101"/>
        <dbReference type="ChEBI" id="CHEBI:15378"/>
        <dbReference type="ChEBI" id="CHEBI:30616"/>
        <dbReference type="ChEBI" id="CHEBI:46858"/>
        <dbReference type="ChEBI" id="CHEBI:61978"/>
        <dbReference type="ChEBI" id="CHEBI:456216"/>
        <dbReference type="EC" id="2.7.10.2"/>
    </reaction>
</comment>
<keyword evidence="3" id="KW-0808">Transferase</keyword>
<evidence type="ECO:0000313" key="13">
    <source>
        <dbReference type="EMBL" id="MFD2245097.1"/>
    </source>
</evidence>
<feature type="domain" description="Tyrosine-protein kinase G-rich" evidence="12">
    <location>
        <begin position="427"/>
        <end position="505"/>
    </location>
</feature>
<keyword evidence="6" id="KW-0067">ATP-binding</keyword>
<evidence type="ECO:0000256" key="7">
    <source>
        <dbReference type="ARBA" id="ARBA00023137"/>
    </source>
</evidence>
<reference evidence="14" key="1">
    <citation type="journal article" date="2019" name="Int. J. Syst. Evol. Microbiol.">
        <title>The Global Catalogue of Microorganisms (GCM) 10K type strain sequencing project: providing services to taxonomists for standard genome sequencing and annotation.</title>
        <authorList>
            <consortium name="The Broad Institute Genomics Platform"/>
            <consortium name="The Broad Institute Genome Sequencing Center for Infectious Disease"/>
            <person name="Wu L."/>
            <person name="Ma J."/>
        </authorList>
    </citation>
    <scope>NUCLEOTIDE SEQUENCE [LARGE SCALE GENOMIC DNA]</scope>
    <source>
        <strain evidence="14">CGMCC 4.1782</strain>
    </source>
</reference>
<feature type="coiled-coil region" evidence="9">
    <location>
        <begin position="260"/>
        <end position="287"/>
    </location>
</feature>
<evidence type="ECO:0000259" key="11">
    <source>
        <dbReference type="Pfam" id="PF13614"/>
    </source>
</evidence>
<keyword evidence="10" id="KW-0472">Membrane</keyword>